<sequence>MSESRGVKRKRTSAPTEDEIARKVKGKLHSEAAKIRASVKIAKSVETRKVIKKLKSLRAKEPGHESIKDLEIELETYKHMSHVKLANLAFKTKLNKERRLVRHNNIQDAVTAELPSDLPVLSKEGTPARKAEDRLLSSKLLAAELKKSVVALIEICDPEAKKKALTFVLGTPDDQEQPRKTKRKESHPSDSAEESENDSQPEDDAPSDADEQGWESGSVRDDSEEDDGWESGSVDDAGAQVSAESSDSGEGSSPDDDRLLAKAPSKIKASNVSKAKDAPAAGSSKARATAESTFLPSLSVGFTRGDSDASDISDAEANVADGVRKNRRGQRARRAIWEKKYGKHANHIKKEREAAARDPRRSKQAKFNPKDHSRDTRPPQAGARPAFSAPPIDKDWSKNRSPAAATHSSAKPPQKRDDKPLHPSWEAKRRLKEKLNPSIVPAQGKKITF</sequence>
<evidence type="ECO:0000256" key="1">
    <source>
        <dbReference type="ARBA" id="ARBA00023054"/>
    </source>
</evidence>
<dbReference type="OMA" id="ALWEKKF"/>
<dbReference type="Pfam" id="PF09073">
    <property type="entry name" value="BUD22"/>
    <property type="match status" value="1"/>
</dbReference>
<dbReference type="InterPro" id="IPR037393">
    <property type="entry name" value="Bud22/SRFB1"/>
</dbReference>
<evidence type="ECO:0000313" key="4">
    <source>
        <dbReference type="EMBL" id="PCH40085.1"/>
    </source>
</evidence>
<dbReference type="GO" id="GO:0005634">
    <property type="term" value="C:nucleus"/>
    <property type="evidence" value="ECO:0007669"/>
    <property type="project" value="TreeGrafter"/>
</dbReference>
<feature type="compositionally biased region" description="Basic and acidic residues" evidence="2">
    <location>
        <begin position="348"/>
        <end position="361"/>
    </location>
</feature>
<dbReference type="GO" id="GO:0030686">
    <property type="term" value="C:90S preribosome"/>
    <property type="evidence" value="ECO:0007669"/>
    <property type="project" value="TreeGrafter"/>
</dbReference>
<accession>A0A2H3JEX3</accession>
<evidence type="ECO:0000256" key="2">
    <source>
        <dbReference type="SAM" id="MobiDB-lite"/>
    </source>
</evidence>
<dbReference type="PANTHER" id="PTHR23325:SF1">
    <property type="entry name" value="SERUM RESPONSE FACTOR-BINDING PROTEIN 1"/>
    <property type="match status" value="1"/>
</dbReference>
<gene>
    <name evidence="4" type="ORF">WOLCODRAFT_131203</name>
</gene>
<dbReference type="OrthoDB" id="3364872at2759"/>
<keyword evidence="1" id="KW-0175">Coiled coil</keyword>
<organism evidence="4 5">
    <name type="scientific">Wolfiporia cocos (strain MD-104)</name>
    <name type="common">Brown rot fungus</name>
    <dbReference type="NCBI Taxonomy" id="742152"/>
    <lineage>
        <taxon>Eukaryota</taxon>
        <taxon>Fungi</taxon>
        <taxon>Dikarya</taxon>
        <taxon>Basidiomycota</taxon>
        <taxon>Agaricomycotina</taxon>
        <taxon>Agaricomycetes</taxon>
        <taxon>Polyporales</taxon>
        <taxon>Phaeolaceae</taxon>
        <taxon>Wolfiporia</taxon>
    </lineage>
</organism>
<feature type="region of interest" description="Disordered" evidence="2">
    <location>
        <begin position="167"/>
        <end position="449"/>
    </location>
</feature>
<feature type="compositionally biased region" description="Low complexity" evidence="2">
    <location>
        <begin position="230"/>
        <end position="252"/>
    </location>
</feature>
<proteinExistence type="predicted"/>
<dbReference type="EMBL" id="KB468053">
    <property type="protein sequence ID" value="PCH40085.1"/>
    <property type="molecule type" value="Genomic_DNA"/>
</dbReference>
<feature type="compositionally biased region" description="Basic residues" evidence="2">
    <location>
        <begin position="325"/>
        <end position="334"/>
    </location>
</feature>
<protein>
    <submittedName>
        <fullName evidence="4">Bud-site selection protein</fullName>
    </submittedName>
</protein>
<dbReference type="AlphaFoldDB" id="A0A2H3JEX3"/>
<dbReference type="PANTHER" id="PTHR23325">
    <property type="entry name" value="SERUM RESPONSE FACTOR-BINDING"/>
    <property type="match status" value="1"/>
</dbReference>
<reference evidence="4 5" key="1">
    <citation type="journal article" date="2012" name="Science">
        <title>The Paleozoic origin of enzymatic lignin decomposition reconstructed from 31 fungal genomes.</title>
        <authorList>
            <person name="Floudas D."/>
            <person name="Binder M."/>
            <person name="Riley R."/>
            <person name="Barry K."/>
            <person name="Blanchette R.A."/>
            <person name="Henrissat B."/>
            <person name="Martinez A.T."/>
            <person name="Otillar R."/>
            <person name="Spatafora J.W."/>
            <person name="Yadav J.S."/>
            <person name="Aerts A."/>
            <person name="Benoit I."/>
            <person name="Boyd A."/>
            <person name="Carlson A."/>
            <person name="Copeland A."/>
            <person name="Coutinho P.M."/>
            <person name="de Vries R.P."/>
            <person name="Ferreira P."/>
            <person name="Findley K."/>
            <person name="Foster B."/>
            <person name="Gaskell J."/>
            <person name="Glotzer D."/>
            <person name="Gorecki P."/>
            <person name="Heitman J."/>
            <person name="Hesse C."/>
            <person name="Hori C."/>
            <person name="Igarashi K."/>
            <person name="Jurgens J.A."/>
            <person name="Kallen N."/>
            <person name="Kersten P."/>
            <person name="Kohler A."/>
            <person name="Kuees U."/>
            <person name="Kumar T.K.A."/>
            <person name="Kuo A."/>
            <person name="LaButti K."/>
            <person name="Larrondo L.F."/>
            <person name="Lindquist E."/>
            <person name="Ling A."/>
            <person name="Lombard V."/>
            <person name="Lucas S."/>
            <person name="Lundell T."/>
            <person name="Martin R."/>
            <person name="McLaughlin D.J."/>
            <person name="Morgenstern I."/>
            <person name="Morin E."/>
            <person name="Murat C."/>
            <person name="Nagy L.G."/>
            <person name="Nolan M."/>
            <person name="Ohm R.A."/>
            <person name="Patyshakuliyeva A."/>
            <person name="Rokas A."/>
            <person name="Ruiz-Duenas F.J."/>
            <person name="Sabat G."/>
            <person name="Salamov A."/>
            <person name="Samejima M."/>
            <person name="Schmutz J."/>
            <person name="Slot J.C."/>
            <person name="St John F."/>
            <person name="Stenlid J."/>
            <person name="Sun H."/>
            <person name="Sun S."/>
            <person name="Syed K."/>
            <person name="Tsang A."/>
            <person name="Wiebenga A."/>
            <person name="Young D."/>
            <person name="Pisabarro A."/>
            <person name="Eastwood D.C."/>
            <person name="Martin F."/>
            <person name="Cullen D."/>
            <person name="Grigoriev I.V."/>
            <person name="Hibbett D.S."/>
        </authorList>
    </citation>
    <scope>NUCLEOTIDE SEQUENCE [LARGE SCALE GENOMIC DNA]</scope>
    <source>
        <strain evidence="4 5">MD-104</strain>
    </source>
</reference>
<dbReference type="STRING" id="742152.A0A2H3JEX3"/>
<feature type="compositionally biased region" description="Basic and acidic residues" evidence="2">
    <location>
        <begin position="368"/>
        <end position="377"/>
    </location>
</feature>
<feature type="compositionally biased region" description="Acidic residues" evidence="2">
    <location>
        <begin position="191"/>
        <end position="213"/>
    </location>
</feature>
<evidence type="ECO:0000313" key="5">
    <source>
        <dbReference type="Proteomes" id="UP000218811"/>
    </source>
</evidence>
<dbReference type="Proteomes" id="UP000218811">
    <property type="component" value="Unassembled WGS sequence"/>
</dbReference>
<dbReference type="GO" id="GO:0030490">
    <property type="term" value="P:maturation of SSU-rRNA"/>
    <property type="evidence" value="ECO:0007669"/>
    <property type="project" value="TreeGrafter"/>
</dbReference>
<feature type="compositionally biased region" description="Basic and acidic residues" evidence="2">
    <location>
        <begin position="414"/>
        <end position="428"/>
    </location>
</feature>
<dbReference type="InterPro" id="IPR015158">
    <property type="entry name" value="Bud22_dom"/>
</dbReference>
<name>A0A2H3JEX3_WOLCO</name>
<feature type="region of interest" description="Disordered" evidence="2">
    <location>
        <begin position="1"/>
        <end position="20"/>
    </location>
</feature>
<feature type="domain" description="Bud22" evidence="3">
    <location>
        <begin position="28"/>
        <end position="449"/>
    </location>
</feature>
<evidence type="ECO:0000259" key="3">
    <source>
        <dbReference type="Pfam" id="PF09073"/>
    </source>
</evidence>
<keyword evidence="5" id="KW-1185">Reference proteome</keyword>